<dbReference type="EMBL" id="JTDL01000077">
    <property type="protein sequence ID" value="KHL04506.1"/>
    <property type="molecule type" value="Genomic_DNA"/>
</dbReference>
<dbReference type="RefSeq" id="WP_043120591.1">
    <property type="nucleotide sequence ID" value="NZ_JTDL01000077.1"/>
</dbReference>
<evidence type="ECO:0000313" key="3">
    <source>
        <dbReference type="Proteomes" id="UP000030982"/>
    </source>
</evidence>
<keyword evidence="3" id="KW-1185">Reference proteome</keyword>
<evidence type="ECO:0000256" key="1">
    <source>
        <dbReference type="SAM" id="Phobius"/>
    </source>
</evidence>
<gene>
    <name evidence="2" type="ORF">LK10_04730</name>
</gene>
<keyword evidence="1" id="KW-0812">Transmembrane</keyword>
<reference evidence="2 3" key="1">
    <citation type="submission" date="2014-09" db="EMBL/GenBank/DDBJ databases">
        <title>Genome sequence of Sinomonas sp. MUSC 117.</title>
        <authorList>
            <person name="Lee L.-H."/>
        </authorList>
    </citation>
    <scope>NUCLEOTIDE SEQUENCE [LARGE SCALE GENOMIC DNA]</scope>
    <source>
        <strain evidence="2 3">MUSC 117</strain>
    </source>
</reference>
<evidence type="ECO:0000313" key="2">
    <source>
        <dbReference type="EMBL" id="KHL04506.1"/>
    </source>
</evidence>
<accession>A0A0B2AMC1</accession>
<comment type="caution">
    <text evidence="2">The sequence shown here is derived from an EMBL/GenBank/DDBJ whole genome shotgun (WGS) entry which is preliminary data.</text>
</comment>
<keyword evidence="1" id="KW-0472">Membrane</keyword>
<dbReference type="AlphaFoldDB" id="A0A0B2AMC1"/>
<sequence length="179" mass="19429">MTRQLFGAQGVLLPDGTRLVRETIIGSGQRLALAADHAVLERVKSHRTLAKVLNVASRVLVVAIGLALAYVVVTNRISVIAAALFAVVLLFVPDLFRRVDVFLTALRNRTAAGLVMAEAFFEHAGAHLQALSREEQLGRYFALLVSGEDRAAKRLVVVVACEHHAGERRVDGMHVPAHL</sequence>
<organism evidence="2 3">
    <name type="scientific">Sinomonas humi</name>
    <dbReference type="NCBI Taxonomy" id="1338436"/>
    <lineage>
        <taxon>Bacteria</taxon>
        <taxon>Bacillati</taxon>
        <taxon>Actinomycetota</taxon>
        <taxon>Actinomycetes</taxon>
        <taxon>Micrococcales</taxon>
        <taxon>Micrococcaceae</taxon>
        <taxon>Sinomonas</taxon>
    </lineage>
</organism>
<feature type="non-terminal residue" evidence="2">
    <location>
        <position position="179"/>
    </location>
</feature>
<dbReference type="OrthoDB" id="4965463at2"/>
<feature type="transmembrane region" description="Helical" evidence="1">
    <location>
        <begin position="77"/>
        <end position="96"/>
    </location>
</feature>
<name>A0A0B2AMC1_9MICC</name>
<feature type="transmembrane region" description="Helical" evidence="1">
    <location>
        <begin position="52"/>
        <end position="71"/>
    </location>
</feature>
<dbReference type="Proteomes" id="UP000030982">
    <property type="component" value="Unassembled WGS sequence"/>
</dbReference>
<keyword evidence="1" id="KW-1133">Transmembrane helix</keyword>
<proteinExistence type="predicted"/>
<protein>
    <submittedName>
        <fullName evidence="2">Uncharacterized protein</fullName>
    </submittedName>
</protein>